<accession>A0A6V7YBA9</accession>
<name>A0A6V7YBA9_MELEN</name>
<reference evidence="2 3" key="1">
    <citation type="submission" date="2020-08" db="EMBL/GenBank/DDBJ databases">
        <authorList>
            <person name="Koutsovoulos G."/>
            <person name="Danchin GJ E."/>
        </authorList>
    </citation>
    <scope>NUCLEOTIDE SEQUENCE [LARGE SCALE GENOMIC DNA]</scope>
</reference>
<sequence>MNKLFLSLLFTIVIVTIINAQMDMAEEGKDARLKRWGGNGPVGWRYGHVSPMGWRNV</sequence>
<evidence type="ECO:0000313" key="2">
    <source>
        <dbReference type="EMBL" id="CAD2208969.1"/>
    </source>
</evidence>
<dbReference type="AlphaFoldDB" id="A0A6V7YBA9"/>
<organism evidence="2 3">
    <name type="scientific">Meloidogyne enterolobii</name>
    <name type="common">Root-knot nematode worm</name>
    <name type="synonym">Meloidogyne mayaguensis</name>
    <dbReference type="NCBI Taxonomy" id="390850"/>
    <lineage>
        <taxon>Eukaryota</taxon>
        <taxon>Metazoa</taxon>
        <taxon>Ecdysozoa</taxon>
        <taxon>Nematoda</taxon>
        <taxon>Chromadorea</taxon>
        <taxon>Rhabditida</taxon>
        <taxon>Tylenchina</taxon>
        <taxon>Tylenchomorpha</taxon>
        <taxon>Tylenchoidea</taxon>
        <taxon>Meloidogynidae</taxon>
        <taxon>Meloidogyninae</taxon>
        <taxon>Meloidogyne</taxon>
    </lineage>
</organism>
<dbReference type="EMBL" id="CAJEWN010003948">
    <property type="protein sequence ID" value="CAD2208969.1"/>
    <property type="molecule type" value="Genomic_DNA"/>
</dbReference>
<feature type="signal peptide" evidence="1">
    <location>
        <begin position="1"/>
        <end position="20"/>
    </location>
</feature>
<proteinExistence type="predicted"/>
<evidence type="ECO:0000313" key="3">
    <source>
        <dbReference type="Proteomes" id="UP000580250"/>
    </source>
</evidence>
<evidence type="ECO:0000256" key="1">
    <source>
        <dbReference type="SAM" id="SignalP"/>
    </source>
</evidence>
<dbReference type="Proteomes" id="UP000580250">
    <property type="component" value="Unassembled WGS sequence"/>
</dbReference>
<keyword evidence="1" id="KW-0732">Signal</keyword>
<feature type="chain" id="PRO_5027914087" evidence="1">
    <location>
        <begin position="21"/>
        <end position="57"/>
    </location>
</feature>
<protein>
    <submittedName>
        <fullName evidence="2">Uncharacterized protein</fullName>
    </submittedName>
</protein>
<comment type="caution">
    <text evidence="2">The sequence shown here is derived from an EMBL/GenBank/DDBJ whole genome shotgun (WGS) entry which is preliminary data.</text>
</comment>
<gene>
    <name evidence="2" type="ORF">MENT_LOCUS63069</name>
</gene>